<dbReference type="CDD" id="cd12148">
    <property type="entry name" value="fungal_TF_MHR"/>
    <property type="match status" value="1"/>
</dbReference>
<evidence type="ECO:0000313" key="9">
    <source>
        <dbReference type="Proteomes" id="UP000054342"/>
    </source>
</evidence>
<dbReference type="GO" id="GO:0006351">
    <property type="term" value="P:DNA-templated transcription"/>
    <property type="evidence" value="ECO:0007669"/>
    <property type="project" value="InterPro"/>
</dbReference>
<dbReference type="GeneID" id="25331354"/>
<dbReference type="OrthoDB" id="4540452at2759"/>
<dbReference type="GO" id="GO:0045944">
    <property type="term" value="P:positive regulation of transcription by RNA polymerase II"/>
    <property type="evidence" value="ECO:0007669"/>
    <property type="project" value="TreeGrafter"/>
</dbReference>
<keyword evidence="6" id="KW-0539">Nucleus</keyword>
<evidence type="ECO:0000256" key="6">
    <source>
        <dbReference type="ARBA" id="ARBA00023242"/>
    </source>
</evidence>
<sequence length="663" mass="73822">MADYVRALETKNKRLTELVSQLVPVGEELPVSDLPELRRPSLLSPSSSGEIEAQEDASPEGFLETMIDGVGLLQQDRHGSYSYHGHYAGLTLLERVHAYCRQFVPAGTKYTTFDTTQIFDQSVPWCRQFPLIQWFLPEKALAQNLATVALNDACCLMTFVDKASFDQMVERIYSTDRDHYGEADVKFLALFYAALAVGSLFVFGQQERSEINTSAHHTYFQIAHAMIDPTQCRDLTTMQAVIFVIMYLQASGRLSHCYSYLALAAGSAAQMGIHREYTPISFDYAQVETRKRVYWTLCTMDIYLSNVLGLPRTMPDSVCDQVLPSNSAAEDTVQEQNSSVAPPSLPLLSLVNHHIGLLRIMSKVADFLCPVNIQASEQNRYRRIDGAKLSQIEAELAEWYGALPSMSEENGSYGYDQICVHLRLRLAYAHVQLVLYRPFLHHIMGTKARSEAEMRSYACASSCIKAAMQVIWIVRQLHQRGYAVAPYWLSLFMTLFSAMTLLMFALSNEGGATVDEAWEAVNWAVWLFTELSSTSFIAERCAAVLKEFTTKQTTSPSEGGISICDTTFEPPSISRNSSDSQSSDTWPIMSSWTDQLSDIAATCFSPSANLLDTLDVKDLTAAAGMAAFPTDSTTIGNDNFWLDENLKISNEATPAVQNDVSAF</sequence>
<accession>A0A0D2CLC5</accession>
<keyword evidence="3" id="KW-0805">Transcription regulation</keyword>
<evidence type="ECO:0000256" key="3">
    <source>
        <dbReference type="ARBA" id="ARBA00023015"/>
    </source>
</evidence>
<name>A0A0D2CLC5_9EURO</name>
<evidence type="ECO:0000259" key="7">
    <source>
        <dbReference type="SMART" id="SM00906"/>
    </source>
</evidence>
<evidence type="ECO:0000256" key="2">
    <source>
        <dbReference type="ARBA" id="ARBA00022833"/>
    </source>
</evidence>
<dbReference type="InterPro" id="IPR007219">
    <property type="entry name" value="XnlR_reg_dom"/>
</dbReference>
<dbReference type="Proteomes" id="UP000054342">
    <property type="component" value="Unassembled WGS sequence"/>
</dbReference>
<dbReference type="PANTHER" id="PTHR47540">
    <property type="entry name" value="THIAMINE REPRESSIBLE GENES REGULATORY PROTEIN THI5"/>
    <property type="match status" value="1"/>
</dbReference>
<proteinExistence type="predicted"/>
<comment type="subcellular location">
    <subcellularLocation>
        <location evidence="1">Nucleus</location>
    </subcellularLocation>
</comment>
<dbReference type="AlphaFoldDB" id="A0A0D2CLC5"/>
<organism evidence="8 9">
    <name type="scientific">Exophiala xenobiotica</name>
    <dbReference type="NCBI Taxonomy" id="348802"/>
    <lineage>
        <taxon>Eukaryota</taxon>
        <taxon>Fungi</taxon>
        <taxon>Dikarya</taxon>
        <taxon>Ascomycota</taxon>
        <taxon>Pezizomycotina</taxon>
        <taxon>Eurotiomycetes</taxon>
        <taxon>Chaetothyriomycetidae</taxon>
        <taxon>Chaetothyriales</taxon>
        <taxon>Herpotrichiellaceae</taxon>
        <taxon>Exophiala</taxon>
    </lineage>
</organism>
<evidence type="ECO:0000256" key="5">
    <source>
        <dbReference type="ARBA" id="ARBA00023163"/>
    </source>
</evidence>
<keyword evidence="9" id="KW-1185">Reference proteome</keyword>
<dbReference type="RefSeq" id="XP_013311241.1">
    <property type="nucleotide sequence ID" value="XM_013455787.1"/>
</dbReference>
<dbReference type="GO" id="GO:0008270">
    <property type="term" value="F:zinc ion binding"/>
    <property type="evidence" value="ECO:0007669"/>
    <property type="project" value="InterPro"/>
</dbReference>
<reference evidence="8 9" key="1">
    <citation type="submission" date="2015-01" db="EMBL/GenBank/DDBJ databases">
        <title>The Genome Sequence of Exophiala xenobiotica CBS118157.</title>
        <authorList>
            <consortium name="The Broad Institute Genomics Platform"/>
            <person name="Cuomo C."/>
            <person name="de Hoog S."/>
            <person name="Gorbushina A."/>
            <person name="Stielow B."/>
            <person name="Teixiera M."/>
            <person name="Abouelleil A."/>
            <person name="Chapman S.B."/>
            <person name="Priest M."/>
            <person name="Young S.K."/>
            <person name="Wortman J."/>
            <person name="Nusbaum C."/>
            <person name="Birren B."/>
        </authorList>
    </citation>
    <scope>NUCLEOTIDE SEQUENCE [LARGE SCALE GENOMIC DNA]</scope>
    <source>
        <strain evidence="8 9">CBS 118157</strain>
    </source>
</reference>
<dbReference type="STRING" id="348802.A0A0D2CLC5"/>
<feature type="domain" description="Xylanolytic transcriptional activator regulatory" evidence="7">
    <location>
        <begin position="257"/>
        <end position="330"/>
    </location>
</feature>
<dbReference type="HOGENOM" id="CLU_413895_0_0_1"/>
<gene>
    <name evidence="8" type="ORF">PV05_09446</name>
</gene>
<dbReference type="InterPro" id="IPR051711">
    <property type="entry name" value="Stress_Response_Reg"/>
</dbReference>
<evidence type="ECO:0000256" key="4">
    <source>
        <dbReference type="ARBA" id="ARBA00023125"/>
    </source>
</evidence>
<keyword evidence="4" id="KW-0238">DNA-binding</keyword>
<dbReference type="PANTHER" id="PTHR47540:SF1">
    <property type="entry name" value="ACTIVATOR OF STRESS GENES 1-RELATED"/>
    <property type="match status" value="1"/>
</dbReference>
<dbReference type="GO" id="GO:0005634">
    <property type="term" value="C:nucleus"/>
    <property type="evidence" value="ECO:0007669"/>
    <property type="project" value="UniProtKB-SubCell"/>
</dbReference>
<keyword evidence="2" id="KW-0862">Zinc</keyword>
<dbReference type="Pfam" id="PF04082">
    <property type="entry name" value="Fungal_trans"/>
    <property type="match status" value="1"/>
</dbReference>
<keyword evidence="5" id="KW-0804">Transcription</keyword>
<dbReference type="SMART" id="SM00906">
    <property type="entry name" value="Fungal_trans"/>
    <property type="match status" value="1"/>
</dbReference>
<evidence type="ECO:0000313" key="8">
    <source>
        <dbReference type="EMBL" id="KIW50657.1"/>
    </source>
</evidence>
<protein>
    <recommendedName>
        <fullName evidence="7">Xylanolytic transcriptional activator regulatory domain-containing protein</fullName>
    </recommendedName>
</protein>
<evidence type="ECO:0000256" key="1">
    <source>
        <dbReference type="ARBA" id="ARBA00004123"/>
    </source>
</evidence>
<dbReference type="EMBL" id="KN847322">
    <property type="protein sequence ID" value="KIW50657.1"/>
    <property type="molecule type" value="Genomic_DNA"/>
</dbReference>
<dbReference type="GO" id="GO:0043565">
    <property type="term" value="F:sequence-specific DNA binding"/>
    <property type="evidence" value="ECO:0007669"/>
    <property type="project" value="TreeGrafter"/>
</dbReference>